<dbReference type="EMBL" id="SWLB01000023">
    <property type="protein sequence ID" value="KAF3323668.1"/>
    <property type="molecule type" value="Genomic_DNA"/>
</dbReference>
<dbReference type="InterPro" id="IPR000358">
    <property type="entry name" value="RNR_small_fam"/>
</dbReference>
<name>A0A833VI78_9POAL</name>
<evidence type="ECO:0000313" key="2">
    <source>
        <dbReference type="Proteomes" id="UP000623129"/>
    </source>
</evidence>
<sequence>MLHVPDQAPLDLEILQKALASFWTAEEIDLSHDMVYWEQILTLNERHYISHVLAFFASSDGIVLENLTTRFMSDVQIPEAVTFYGLKIAIGNIHSEAYSLLLEKYMVGITMTSF</sequence>
<dbReference type="GO" id="GO:0009263">
    <property type="term" value="P:deoxyribonucleotide biosynthetic process"/>
    <property type="evidence" value="ECO:0007669"/>
    <property type="project" value="InterPro"/>
</dbReference>
<dbReference type="Proteomes" id="UP000623129">
    <property type="component" value="Unassembled WGS sequence"/>
</dbReference>
<proteinExistence type="predicted"/>
<reference evidence="1" key="1">
    <citation type="submission" date="2020-01" db="EMBL/GenBank/DDBJ databases">
        <title>Genome sequence of Kobresia littledalei, the first chromosome-level genome in the family Cyperaceae.</title>
        <authorList>
            <person name="Qu G."/>
        </authorList>
    </citation>
    <scope>NUCLEOTIDE SEQUENCE</scope>
    <source>
        <strain evidence="1">C.B.Clarke</strain>
        <tissue evidence="1">Leaf</tissue>
    </source>
</reference>
<dbReference type="Gene3D" id="1.10.620.20">
    <property type="entry name" value="Ribonucleotide Reductase, subunit A"/>
    <property type="match status" value="1"/>
</dbReference>
<dbReference type="AlphaFoldDB" id="A0A833VI78"/>
<dbReference type="InterPro" id="IPR009078">
    <property type="entry name" value="Ferritin-like_SF"/>
</dbReference>
<accession>A0A833VI78</accession>
<dbReference type="PANTHER" id="PTHR23409">
    <property type="entry name" value="RIBONUCLEOSIDE-DIPHOSPHATE REDUCTASE SMALL CHAIN"/>
    <property type="match status" value="1"/>
</dbReference>
<evidence type="ECO:0000313" key="1">
    <source>
        <dbReference type="EMBL" id="KAF3323668.1"/>
    </source>
</evidence>
<protein>
    <submittedName>
        <fullName evidence="1">Putative ribonucleoside-diphosphate reductase small chain B</fullName>
    </submittedName>
</protein>
<dbReference type="SUPFAM" id="SSF47240">
    <property type="entry name" value="Ferritin-like"/>
    <property type="match status" value="1"/>
</dbReference>
<dbReference type="InterPro" id="IPR012348">
    <property type="entry name" value="RNR-like"/>
</dbReference>
<keyword evidence="2" id="KW-1185">Reference proteome</keyword>
<dbReference type="PANTHER" id="PTHR23409:SF18">
    <property type="entry name" value="RIBONUCLEOSIDE-DIPHOSPHATE REDUCTASE SUBUNIT M2"/>
    <property type="match status" value="1"/>
</dbReference>
<dbReference type="GO" id="GO:0016491">
    <property type="term" value="F:oxidoreductase activity"/>
    <property type="evidence" value="ECO:0007669"/>
    <property type="project" value="InterPro"/>
</dbReference>
<organism evidence="1 2">
    <name type="scientific">Carex littledalei</name>
    <dbReference type="NCBI Taxonomy" id="544730"/>
    <lineage>
        <taxon>Eukaryota</taxon>
        <taxon>Viridiplantae</taxon>
        <taxon>Streptophyta</taxon>
        <taxon>Embryophyta</taxon>
        <taxon>Tracheophyta</taxon>
        <taxon>Spermatophyta</taxon>
        <taxon>Magnoliopsida</taxon>
        <taxon>Liliopsida</taxon>
        <taxon>Poales</taxon>
        <taxon>Cyperaceae</taxon>
        <taxon>Cyperoideae</taxon>
        <taxon>Cariceae</taxon>
        <taxon>Carex</taxon>
        <taxon>Carex subgen. Euthyceras</taxon>
    </lineage>
</organism>
<comment type="caution">
    <text evidence="1">The sequence shown here is derived from an EMBL/GenBank/DDBJ whole genome shotgun (WGS) entry which is preliminary data.</text>
</comment>
<dbReference type="OrthoDB" id="783088at2759"/>
<dbReference type="Pfam" id="PF00268">
    <property type="entry name" value="Ribonuc_red_sm"/>
    <property type="match status" value="1"/>
</dbReference>
<gene>
    <name evidence="1" type="ORF">FCM35_KLT12399</name>
</gene>